<dbReference type="PROSITE" id="PS50263">
    <property type="entry name" value="CN_HYDROLASE"/>
    <property type="match status" value="1"/>
</dbReference>
<name>A0ABQ6MHM5_9STRA</name>
<evidence type="ECO:0000313" key="2">
    <source>
        <dbReference type="EMBL" id="GMI26514.1"/>
    </source>
</evidence>
<feature type="non-terminal residue" evidence="2">
    <location>
        <position position="1"/>
    </location>
</feature>
<sequence length="189" mass="20549">PPPPPPPHRKVHLFDISVPGGVTFKESDTLSPGDSLLSVFDTGPDLFGKVGVGICYDMRFPELALLLRKKHDVGMICYPGAFNLTTGPAHWELLQRARAVDTQCYVLTASPARATPDMLAEAEKGEYAPYTAWGHSSGVSPWGEVVATCGEGEAVVTVPIDMDKVRGMKQNIPTALQKRDDLYVVEEKE</sequence>
<organism evidence="2 3">
    <name type="scientific">Tetraparma gracilis</name>
    <dbReference type="NCBI Taxonomy" id="2962635"/>
    <lineage>
        <taxon>Eukaryota</taxon>
        <taxon>Sar</taxon>
        <taxon>Stramenopiles</taxon>
        <taxon>Ochrophyta</taxon>
        <taxon>Bolidophyceae</taxon>
        <taxon>Parmales</taxon>
        <taxon>Triparmaceae</taxon>
        <taxon>Tetraparma</taxon>
    </lineage>
</organism>
<dbReference type="EMBL" id="BRYB01004154">
    <property type="protein sequence ID" value="GMI26514.1"/>
    <property type="molecule type" value="Genomic_DNA"/>
</dbReference>
<gene>
    <name evidence="2" type="ORF">TeGR_g1974</name>
</gene>
<dbReference type="SUPFAM" id="SSF56317">
    <property type="entry name" value="Carbon-nitrogen hydrolase"/>
    <property type="match status" value="1"/>
</dbReference>
<proteinExistence type="predicted"/>
<feature type="domain" description="CN hydrolase" evidence="1">
    <location>
        <begin position="1"/>
        <end position="162"/>
    </location>
</feature>
<dbReference type="InterPro" id="IPR036526">
    <property type="entry name" value="C-N_Hydrolase_sf"/>
</dbReference>
<dbReference type="Gene3D" id="3.60.110.10">
    <property type="entry name" value="Carbon-nitrogen hydrolase"/>
    <property type="match status" value="1"/>
</dbReference>
<comment type="caution">
    <text evidence="2">The sequence shown here is derived from an EMBL/GenBank/DDBJ whole genome shotgun (WGS) entry which is preliminary data.</text>
</comment>
<dbReference type="PANTHER" id="PTHR23088:SF30">
    <property type="entry name" value="OMEGA-AMIDASE NIT2"/>
    <property type="match status" value="1"/>
</dbReference>
<keyword evidence="3" id="KW-1185">Reference proteome</keyword>
<protein>
    <recommendedName>
        <fullName evidence="1">CN hydrolase domain-containing protein</fullName>
    </recommendedName>
</protein>
<accession>A0ABQ6MHM5</accession>
<evidence type="ECO:0000259" key="1">
    <source>
        <dbReference type="PROSITE" id="PS50263"/>
    </source>
</evidence>
<dbReference type="Pfam" id="PF00795">
    <property type="entry name" value="CN_hydrolase"/>
    <property type="match status" value="1"/>
</dbReference>
<dbReference type="Proteomes" id="UP001165060">
    <property type="component" value="Unassembled WGS sequence"/>
</dbReference>
<evidence type="ECO:0000313" key="3">
    <source>
        <dbReference type="Proteomes" id="UP001165060"/>
    </source>
</evidence>
<dbReference type="InterPro" id="IPR003010">
    <property type="entry name" value="C-N_Hydrolase"/>
</dbReference>
<dbReference type="PANTHER" id="PTHR23088">
    <property type="entry name" value="NITRILASE-RELATED"/>
    <property type="match status" value="1"/>
</dbReference>
<reference evidence="2 3" key="1">
    <citation type="journal article" date="2023" name="Commun. Biol.">
        <title>Genome analysis of Parmales, the sister group of diatoms, reveals the evolutionary specialization of diatoms from phago-mixotrophs to photoautotrophs.</title>
        <authorList>
            <person name="Ban H."/>
            <person name="Sato S."/>
            <person name="Yoshikawa S."/>
            <person name="Yamada K."/>
            <person name="Nakamura Y."/>
            <person name="Ichinomiya M."/>
            <person name="Sato N."/>
            <person name="Blanc-Mathieu R."/>
            <person name="Endo H."/>
            <person name="Kuwata A."/>
            <person name="Ogata H."/>
        </authorList>
    </citation>
    <scope>NUCLEOTIDE SEQUENCE [LARGE SCALE GENOMIC DNA]</scope>
</reference>